<feature type="domain" description="A20-type" evidence="18">
    <location>
        <begin position="750"/>
        <end position="784"/>
    </location>
</feature>
<dbReference type="GO" id="GO:0005737">
    <property type="term" value="C:cytoplasm"/>
    <property type="evidence" value="ECO:0007669"/>
    <property type="project" value="UniProtKB-SubCell"/>
</dbReference>
<dbReference type="InterPro" id="IPR051346">
    <property type="entry name" value="OTU_Deubiquitinase"/>
</dbReference>
<keyword evidence="20" id="KW-1185">Reference proteome</keyword>
<proteinExistence type="inferred from homology"/>
<dbReference type="GO" id="GO:1990168">
    <property type="term" value="P:protein K33-linked deubiquitination"/>
    <property type="evidence" value="ECO:0007669"/>
    <property type="project" value="TreeGrafter"/>
</dbReference>
<dbReference type="GO" id="GO:0008270">
    <property type="term" value="F:zinc ion binding"/>
    <property type="evidence" value="ECO:0007669"/>
    <property type="project" value="UniProtKB-KW"/>
</dbReference>
<evidence type="ECO:0000256" key="13">
    <source>
        <dbReference type="ARBA" id="ARBA00022807"/>
    </source>
</evidence>
<dbReference type="CDD" id="cd22766">
    <property type="entry name" value="OTU_TNFAIP3"/>
    <property type="match status" value="1"/>
</dbReference>
<dbReference type="GO" id="GO:0005634">
    <property type="term" value="C:nucleus"/>
    <property type="evidence" value="ECO:0007669"/>
    <property type="project" value="UniProtKB-SubCell"/>
</dbReference>
<dbReference type="Gene3D" id="4.10.240.30">
    <property type="match status" value="4"/>
</dbReference>
<dbReference type="Proteomes" id="UP000694569">
    <property type="component" value="Unplaced"/>
</dbReference>
<feature type="domain" description="A20-type" evidence="18">
    <location>
        <begin position="382"/>
        <end position="417"/>
    </location>
</feature>
<reference evidence="19" key="2">
    <citation type="submission" date="2025-09" db="UniProtKB">
        <authorList>
            <consortium name="Ensembl"/>
        </authorList>
    </citation>
    <scope>IDENTIFICATION</scope>
</reference>
<evidence type="ECO:0000256" key="5">
    <source>
        <dbReference type="ARBA" id="ARBA00012759"/>
    </source>
</evidence>
<evidence type="ECO:0000256" key="8">
    <source>
        <dbReference type="ARBA" id="ARBA00022670"/>
    </source>
</evidence>
<dbReference type="OrthoDB" id="10064699at2759"/>
<evidence type="ECO:0000256" key="10">
    <source>
        <dbReference type="ARBA" id="ARBA00022771"/>
    </source>
</evidence>
<evidence type="ECO:0000256" key="16">
    <source>
        <dbReference type="SAM" id="MobiDB-lite"/>
    </source>
</evidence>
<keyword evidence="8" id="KW-0645">Protease</keyword>
<evidence type="ECO:0000256" key="1">
    <source>
        <dbReference type="ARBA" id="ARBA00000707"/>
    </source>
</evidence>
<reference evidence="19" key="1">
    <citation type="submission" date="2025-08" db="UniProtKB">
        <authorList>
            <consortium name="Ensembl"/>
        </authorList>
    </citation>
    <scope>IDENTIFICATION</scope>
</reference>
<keyword evidence="12" id="KW-0378">Hydrolase</keyword>
<feature type="domain" description="A20-type" evidence="18">
    <location>
        <begin position="459"/>
        <end position="494"/>
    </location>
</feature>
<evidence type="ECO:0000256" key="4">
    <source>
        <dbReference type="ARBA" id="ARBA00005865"/>
    </source>
</evidence>
<dbReference type="GO" id="GO:0007010">
    <property type="term" value="P:cytoskeleton organization"/>
    <property type="evidence" value="ECO:0007669"/>
    <property type="project" value="TreeGrafter"/>
</dbReference>
<evidence type="ECO:0000256" key="12">
    <source>
        <dbReference type="ARBA" id="ARBA00022801"/>
    </source>
</evidence>
<feature type="region of interest" description="Disordered" evidence="16">
    <location>
        <begin position="532"/>
        <end position="554"/>
    </location>
</feature>
<dbReference type="FunFam" id="4.10.240.30:FF:000001">
    <property type="entry name" value="Tumor necrosis factor alpha-induced protein 3"/>
    <property type="match status" value="1"/>
</dbReference>
<dbReference type="GO" id="GO:0035523">
    <property type="term" value="P:protein K29-linked deubiquitination"/>
    <property type="evidence" value="ECO:0007669"/>
    <property type="project" value="TreeGrafter"/>
</dbReference>
<evidence type="ECO:0000256" key="6">
    <source>
        <dbReference type="ARBA" id="ARBA00022490"/>
    </source>
</evidence>
<dbReference type="GO" id="GO:0016477">
    <property type="term" value="P:cell migration"/>
    <property type="evidence" value="ECO:0007669"/>
    <property type="project" value="TreeGrafter"/>
</dbReference>
<sequence>MANQQGLPQDLYMSNMLKAIQIRKKTPQDIVKSSNGIIHHFQTMHRYTIEMFMILQFCSPFREILQNSLVDKAMQIALESQKKLNACREVKKLVPLKTTGDGNCLMHATSMYMWGVQDMDLLLRKTLYDVLRTTDTRNFKYRWQLECIRSIEFVQTGLRYDTTNWDDEWEHLVKMASAETSEGRNGLQYNCLEEIHIFVLVNILRRPILVIADNVVRSLESGSSFSPLSVAGIYLPLHWPAQECYKYPIVLGYDCQHFAPLVTIKDCGPEIRAVPLVFKEGRQFTDMKVHFLTEREEKMKEKLLKEYLSVLEIPVQCWEAGTTIIVNTARLDEGNLPNEINLSEDYFKLAQHEYKRWQETSGVNSKGNGVKSKFEISFQHLSILEVKCQTENCPFYMSVTTKPYCHECFQQNRTKDKSDGQKTESGTEYVYHSSQMTEESAIRPLSAIATAPSVCLFSETNAMKCKTPDCPFTLNVEFNGLCERCHNAKQTAPLHNKERTQSSNIIKCDVCSRDTTRTFNGICSSCFKRTTECSASSSFPPTVHQRSNSDPSSLSRSLVRLAGLEAINTESREQRPLIQSPFPCTFEERTDNQKCRKSSCPFFGTIQNDGFCTICFFEFRENNVAFGINSRRSSKHPVVSSKSNVSAASFKNMSRCLGQECSTLGSTMFEGYCQKCFIEAQNRHYQKARNTEEQIHRQSERMGHTRIPNPTNSQVKICAQSLCSNTVQCQNDICEQCKHISGHHTPAGEELPKQRCKAPGCDHYGNKKCFGYCNECYKFTQLYG</sequence>
<keyword evidence="11" id="KW-0833">Ubl conjugation pathway</keyword>
<evidence type="ECO:0000256" key="9">
    <source>
        <dbReference type="ARBA" id="ARBA00022723"/>
    </source>
</evidence>
<dbReference type="GO" id="GO:0030177">
    <property type="term" value="P:positive regulation of Wnt signaling pathway"/>
    <property type="evidence" value="ECO:0007669"/>
    <property type="project" value="TreeGrafter"/>
</dbReference>
<dbReference type="SMART" id="SM00259">
    <property type="entry name" value="ZnF_A20"/>
    <property type="match status" value="6"/>
</dbReference>
<evidence type="ECO:0000313" key="19">
    <source>
        <dbReference type="Ensembl" id="ENSLLEP00000039926.1"/>
    </source>
</evidence>
<evidence type="ECO:0000256" key="15">
    <source>
        <dbReference type="ARBA" id="ARBA00023242"/>
    </source>
</evidence>
<accession>A0A8C5QLD2</accession>
<organism evidence="19 20">
    <name type="scientific">Leptobrachium leishanense</name>
    <name type="common">Leishan spiny toad</name>
    <dbReference type="NCBI Taxonomy" id="445787"/>
    <lineage>
        <taxon>Eukaryota</taxon>
        <taxon>Metazoa</taxon>
        <taxon>Chordata</taxon>
        <taxon>Craniata</taxon>
        <taxon>Vertebrata</taxon>
        <taxon>Euteleostomi</taxon>
        <taxon>Amphibia</taxon>
        <taxon>Batrachia</taxon>
        <taxon>Anura</taxon>
        <taxon>Pelobatoidea</taxon>
        <taxon>Megophryidae</taxon>
        <taxon>Leptobrachium</taxon>
    </lineage>
</organism>
<evidence type="ECO:0000256" key="3">
    <source>
        <dbReference type="ARBA" id="ARBA00004496"/>
    </source>
</evidence>
<dbReference type="GeneTree" id="ENSGT00940000158448"/>
<dbReference type="GO" id="GO:0071947">
    <property type="term" value="P:protein deubiquitination involved in ubiquitin-dependent protein catabolic process"/>
    <property type="evidence" value="ECO:0007669"/>
    <property type="project" value="TreeGrafter"/>
</dbReference>
<dbReference type="EC" id="3.4.19.12" evidence="5"/>
<protein>
    <recommendedName>
        <fullName evidence="5">ubiquitinyl hydrolase 1</fullName>
        <ecNumber evidence="5">3.4.19.12</ecNumber>
    </recommendedName>
</protein>
<dbReference type="AlphaFoldDB" id="A0A8C5QLD2"/>
<dbReference type="PANTHER" id="PTHR13367">
    <property type="entry name" value="UBIQUITIN THIOESTERASE"/>
    <property type="match status" value="1"/>
</dbReference>
<comment type="subcellular location">
    <subcellularLocation>
        <location evidence="3">Cytoplasm</location>
    </subcellularLocation>
    <subcellularLocation>
        <location evidence="2">Nucleus</location>
    </subcellularLocation>
</comment>
<keyword evidence="13" id="KW-0788">Thiol protease</keyword>
<dbReference type="Ensembl" id="ENSLLET00000041535.1">
    <property type="protein sequence ID" value="ENSLLEP00000039926.1"/>
    <property type="gene ID" value="ENSLLEG00000025403.1"/>
</dbReference>
<evidence type="ECO:0000259" key="17">
    <source>
        <dbReference type="PROSITE" id="PS50802"/>
    </source>
</evidence>
<dbReference type="InterPro" id="IPR003323">
    <property type="entry name" value="OTU_dom"/>
</dbReference>
<feature type="domain" description="OTU" evidence="17">
    <location>
        <begin position="93"/>
        <end position="264"/>
    </location>
</feature>
<keyword evidence="10" id="KW-0863">Zinc-finger</keyword>
<evidence type="ECO:0000256" key="2">
    <source>
        <dbReference type="ARBA" id="ARBA00004123"/>
    </source>
</evidence>
<keyword evidence="7" id="KW-0597">Phosphoprotein</keyword>
<feature type="domain" description="A20-type" evidence="18">
    <location>
        <begin position="650"/>
        <end position="685"/>
    </location>
</feature>
<keyword evidence="15" id="KW-0539">Nucleus</keyword>
<evidence type="ECO:0000259" key="18">
    <source>
        <dbReference type="PROSITE" id="PS51036"/>
    </source>
</evidence>
<keyword evidence="6" id="KW-0963">Cytoplasm</keyword>
<dbReference type="Pfam" id="PF02338">
    <property type="entry name" value="OTU"/>
    <property type="match status" value="1"/>
</dbReference>
<feature type="domain" description="A20-type" evidence="18">
    <location>
        <begin position="589"/>
        <end position="624"/>
    </location>
</feature>
<dbReference type="PROSITE" id="PS51036">
    <property type="entry name" value="ZF_A20"/>
    <property type="match status" value="5"/>
</dbReference>
<dbReference type="GO" id="GO:0004843">
    <property type="term" value="F:cysteine-type deubiquitinase activity"/>
    <property type="evidence" value="ECO:0007669"/>
    <property type="project" value="UniProtKB-EC"/>
</dbReference>
<keyword evidence="9" id="KW-0479">Metal-binding</keyword>
<comment type="catalytic activity">
    <reaction evidence="1">
        <text>Thiol-dependent hydrolysis of ester, thioester, amide, peptide and isopeptide bonds formed by the C-terminal Gly of ubiquitin (a 76-residue protein attached to proteins as an intracellular targeting signal).</text>
        <dbReference type="EC" id="3.4.19.12"/>
    </reaction>
</comment>
<comment type="similarity">
    <text evidence="4">Belongs to the peptidase C64 family.</text>
</comment>
<dbReference type="Pfam" id="PF01754">
    <property type="entry name" value="zf-A20"/>
    <property type="match status" value="4"/>
</dbReference>
<dbReference type="GO" id="GO:0070530">
    <property type="term" value="F:K63-linked polyubiquitin modification-dependent protein binding"/>
    <property type="evidence" value="ECO:0007669"/>
    <property type="project" value="TreeGrafter"/>
</dbReference>
<name>A0A8C5QLD2_9ANUR</name>
<dbReference type="InterPro" id="IPR002653">
    <property type="entry name" value="Znf_A20"/>
</dbReference>
<evidence type="ECO:0000256" key="7">
    <source>
        <dbReference type="ARBA" id="ARBA00022553"/>
    </source>
</evidence>
<dbReference type="PANTHER" id="PTHR13367:SF3">
    <property type="entry name" value="TUMOR NECROSIS FACTOR ALPHA-INDUCED PROTEIN 3"/>
    <property type="match status" value="1"/>
</dbReference>
<evidence type="ECO:0000256" key="11">
    <source>
        <dbReference type="ARBA" id="ARBA00022786"/>
    </source>
</evidence>
<gene>
    <name evidence="19" type="primary">TNFAIP3</name>
</gene>
<evidence type="ECO:0000313" key="20">
    <source>
        <dbReference type="Proteomes" id="UP000694569"/>
    </source>
</evidence>
<dbReference type="PROSITE" id="PS50802">
    <property type="entry name" value="OTU"/>
    <property type="match status" value="1"/>
</dbReference>
<evidence type="ECO:0000256" key="14">
    <source>
        <dbReference type="ARBA" id="ARBA00022833"/>
    </source>
</evidence>
<dbReference type="GO" id="GO:0003677">
    <property type="term" value="F:DNA binding"/>
    <property type="evidence" value="ECO:0007669"/>
    <property type="project" value="InterPro"/>
</dbReference>
<keyword evidence="14" id="KW-0862">Zinc</keyword>